<dbReference type="SUPFAM" id="SSF52799">
    <property type="entry name" value="(Phosphotyrosine protein) phosphatases II"/>
    <property type="match status" value="1"/>
</dbReference>
<proteinExistence type="predicted"/>
<evidence type="ECO:0000313" key="4">
    <source>
        <dbReference type="Proteomes" id="UP000243217"/>
    </source>
</evidence>
<dbReference type="OrthoDB" id="10253954at2759"/>
<dbReference type="Gene3D" id="3.90.190.10">
    <property type="entry name" value="Protein tyrosine phosphatase superfamily"/>
    <property type="match status" value="1"/>
</dbReference>
<dbReference type="GO" id="GO:0004725">
    <property type="term" value="F:protein tyrosine phosphatase activity"/>
    <property type="evidence" value="ECO:0007669"/>
    <property type="project" value="InterPro"/>
</dbReference>
<comment type="caution">
    <text evidence="3">The sequence shown here is derived from an EMBL/GenBank/DDBJ whole genome shotgun (WGS) entry which is preliminary data.</text>
</comment>
<reference evidence="3 4" key="1">
    <citation type="journal article" date="2014" name="Genome Biol. Evol.">
        <title>The secreted proteins of Achlya hypogyna and Thraustotheca clavata identify the ancestral oomycete secretome and reveal gene acquisitions by horizontal gene transfer.</title>
        <authorList>
            <person name="Misner I."/>
            <person name="Blouin N."/>
            <person name="Leonard G."/>
            <person name="Richards T.A."/>
            <person name="Lane C.E."/>
        </authorList>
    </citation>
    <scope>NUCLEOTIDE SEQUENCE [LARGE SCALE GENOMIC DNA]</scope>
    <source>
        <strain evidence="3 4">ATCC 34112</strain>
    </source>
</reference>
<gene>
    <name evidence="3" type="ORF">THRCLA_05790</name>
</gene>
<dbReference type="PANTHER" id="PTHR19134:SF449">
    <property type="entry name" value="TYROSINE-PROTEIN PHOSPHATASE 1"/>
    <property type="match status" value="1"/>
</dbReference>
<dbReference type="Pfam" id="PF00102">
    <property type="entry name" value="Y_phosphatase"/>
    <property type="match status" value="1"/>
</dbReference>
<keyword evidence="4" id="KW-1185">Reference proteome</keyword>
<accession>A0A1V9ZSS3</accession>
<dbReference type="PROSITE" id="PS50056">
    <property type="entry name" value="TYR_PHOSPHATASE_2"/>
    <property type="match status" value="1"/>
</dbReference>
<dbReference type="PROSITE" id="PS00383">
    <property type="entry name" value="TYR_PHOSPHATASE_1"/>
    <property type="match status" value="1"/>
</dbReference>
<feature type="domain" description="Tyrosine-protein phosphatase" evidence="1">
    <location>
        <begin position="71"/>
        <end position="314"/>
    </location>
</feature>
<sequence>MAEWFKPMREALGHPELLQTAPFYAFFTLEANLARSPVTYKAELEAIQAKVDGQEAWRGPITRQTNATSRKNRYSDVLPYERTRVRLHGPPIDAAGDYINANYVCDKTYIACCAPPPSAIADFWSMIWFENTKVILMLTKFVERRVIKADFYWDAEGNVVQYGDVSVRLTSEETSGIGFIIRSFQVTHVPSDMSRTVYQVQLTTWPDHGVLNDFRAIQPMLRLVNALNAENLSPDTVAPPMVVHCSAGIGRSGTIIAIDYMLNKLREAFISQNEKCLSDSLDVRTVVQKLRCDRPGMVQTPDQLGMIYRYVRWFIETGAKF</sequence>
<dbReference type="SMART" id="SM00404">
    <property type="entry name" value="PTPc_motif"/>
    <property type="match status" value="1"/>
</dbReference>
<organism evidence="3 4">
    <name type="scientific">Thraustotheca clavata</name>
    <dbReference type="NCBI Taxonomy" id="74557"/>
    <lineage>
        <taxon>Eukaryota</taxon>
        <taxon>Sar</taxon>
        <taxon>Stramenopiles</taxon>
        <taxon>Oomycota</taxon>
        <taxon>Saprolegniomycetes</taxon>
        <taxon>Saprolegniales</taxon>
        <taxon>Achlyaceae</taxon>
        <taxon>Thraustotheca</taxon>
    </lineage>
</organism>
<feature type="domain" description="Tyrosine specific protein phosphatases" evidence="2">
    <location>
        <begin position="218"/>
        <end position="305"/>
    </location>
</feature>
<dbReference type="InterPro" id="IPR029021">
    <property type="entry name" value="Prot-tyrosine_phosphatase-like"/>
</dbReference>
<dbReference type="InterPro" id="IPR000387">
    <property type="entry name" value="Tyr_Pase_dom"/>
</dbReference>
<name>A0A1V9ZSS3_9STRA</name>
<protein>
    <submittedName>
        <fullName evidence="3">Receptor-type tyrosine-protein phosphatase</fullName>
    </submittedName>
</protein>
<keyword evidence="3" id="KW-0675">Receptor</keyword>
<dbReference type="InterPro" id="IPR050348">
    <property type="entry name" value="Protein-Tyr_Phosphatase"/>
</dbReference>
<dbReference type="CDD" id="cd00047">
    <property type="entry name" value="PTPc"/>
    <property type="match status" value="1"/>
</dbReference>
<evidence type="ECO:0000313" key="3">
    <source>
        <dbReference type="EMBL" id="OQS01055.1"/>
    </source>
</evidence>
<dbReference type="PROSITE" id="PS50055">
    <property type="entry name" value="TYR_PHOSPHATASE_PTP"/>
    <property type="match status" value="1"/>
</dbReference>
<dbReference type="InterPro" id="IPR003595">
    <property type="entry name" value="Tyr_Pase_cat"/>
</dbReference>
<dbReference type="EMBL" id="JNBS01001676">
    <property type="protein sequence ID" value="OQS01055.1"/>
    <property type="molecule type" value="Genomic_DNA"/>
</dbReference>
<dbReference type="InterPro" id="IPR016130">
    <property type="entry name" value="Tyr_Pase_AS"/>
</dbReference>
<dbReference type="PANTHER" id="PTHR19134">
    <property type="entry name" value="RECEPTOR-TYPE TYROSINE-PROTEIN PHOSPHATASE"/>
    <property type="match status" value="1"/>
</dbReference>
<dbReference type="AlphaFoldDB" id="A0A1V9ZSS3"/>
<dbReference type="InterPro" id="IPR000242">
    <property type="entry name" value="PTP_cat"/>
</dbReference>
<evidence type="ECO:0000259" key="2">
    <source>
        <dbReference type="PROSITE" id="PS50056"/>
    </source>
</evidence>
<dbReference type="STRING" id="74557.A0A1V9ZSS3"/>
<dbReference type="SMART" id="SM00194">
    <property type="entry name" value="PTPc"/>
    <property type="match status" value="1"/>
</dbReference>
<dbReference type="PRINTS" id="PR00700">
    <property type="entry name" value="PRTYPHPHTASE"/>
</dbReference>
<evidence type="ECO:0000259" key="1">
    <source>
        <dbReference type="PROSITE" id="PS50055"/>
    </source>
</evidence>
<dbReference type="Proteomes" id="UP000243217">
    <property type="component" value="Unassembled WGS sequence"/>
</dbReference>